<evidence type="ECO:0000313" key="4">
    <source>
        <dbReference type="Proteomes" id="UP001497516"/>
    </source>
</evidence>
<dbReference type="InterPro" id="IPR005162">
    <property type="entry name" value="Retrotrans_gag_dom"/>
</dbReference>
<dbReference type="Proteomes" id="UP001497516">
    <property type="component" value="Chromosome 5"/>
</dbReference>
<feature type="region of interest" description="Disordered" evidence="1">
    <location>
        <begin position="845"/>
        <end position="870"/>
    </location>
</feature>
<feature type="compositionally biased region" description="Polar residues" evidence="1">
    <location>
        <begin position="701"/>
        <end position="710"/>
    </location>
</feature>
<evidence type="ECO:0000313" key="3">
    <source>
        <dbReference type="EMBL" id="CAL1388298.1"/>
    </source>
</evidence>
<feature type="region of interest" description="Disordered" evidence="1">
    <location>
        <begin position="693"/>
        <end position="715"/>
    </location>
</feature>
<dbReference type="EMBL" id="OZ034818">
    <property type="protein sequence ID" value="CAL1388298.1"/>
    <property type="molecule type" value="Genomic_DNA"/>
</dbReference>
<feature type="domain" description="Retrotransposon gag" evidence="2">
    <location>
        <begin position="384"/>
        <end position="473"/>
    </location>
</feature>
<dbReference type="PANTHER" id="PTHR33223:SF6">
    <property type="entry name" value="CCHC-TYPE DOMAIN-CONTAINING PROTEIN"/>
    <property type="match status" value="1"/>
</dbReference>
<dbReference type="PANTHER" id="PTHR33223">
    <property type="entry name" value="CCHC-TYPE DOMAIN-CONTAINING PROTEIN"/>
    <property type="match status" value="1"/>
</dbReference>
<evidence type="ECO:0000259" key="2">
    <source>
        <dbReference type="Pfam" id="PF03732"/>
    </source>
</evidence>
<keyword evidence="4" id="KW-1185">Reference proteome</keyword>
<sequence length="1030" mass="114834">MAPRRRNMEGDVPAGFVEEQVANIEHGQASDAVAGGNGGAETLVATAPGGELGEAVGALRQMMEENRKMVVDTHQVTEENRQMLMENRRMLEETRANTHQVNSQIDCLNSRLDRRFSQLLEVVNKNANEVDQLRQSLGRPVVQSRALPLDGTGLTPTNSVLSPAGGRNGQPRQENLPHQTASQPPLRRVGDVEIPVTTQVGESSQARVGVDVVPPRGENLTTIFNTRVEQKPVQVGVRPSIPEARPYVAPVNLGVGGGLGGNMDQIPPRCYPTPMPLHFNGQGMDPIGFVPYGGQQGGHEPNTLRDQVAQLLTEQFGMGVRPAMPPVYRKPYPAWVDRLYPFPRGFRVPEFATFTGTGDQSTVEHVGRFTVQCGDVGDFVKLRLFGNSLTGPAFAWYVNLPSNSIQTWQQMKQVFHAQFYRSEPEVSMADLARMRQQPGESVEHFLTNFKNARNRCFVNLTEREFVKLAQGGLSFELRKKFQDREFSDLFQLMSCAVRYESLLHEEENRRSASRGSYFPNLDYTINHIGHEANEVEVDLAEITPGKPYICASLSKVEEGPQGGRPNRAPIQPRKYSFDFSKADLIFDQLYKDGQVKLTGGHVFPSPEKLKGKKYCKWHNSMSHATDSCVVFRNVLQDAIEKGRIKFPEAKKDAMLVDTDPFPKVLGVNMVNPDFSKVELPRFKLVLDTTPPRRSPNVVLEQGSSSGTKQASPAAMMTDEVDKLCARCKKSLKLDEEKSGCPSGGQVVSKKPHQPKATHFCDKYDNMAKYGQEGMPPITNNGHEGKFNKERRGKGRKSCHSLANLAKYEQGSISPTMKNGVGSISKKTQQVKPPHGFCKREIMDKGGLGGKSMSMNSKYSTPTTKSGHGGMYKKSPYTPAKHGCTKNQWCLSAKCRGQQGLYGERRRQESYTSGCRLVKPRPGLQRREEIKHVSSGRKSRKKNNHDSLDMSSKVAQAKKHDTSCNATKTRHADYVPPISELENSKLMYEDSSLMEEKSHVVYGWHVWFDPWTWQWVYTFGTSIVAKGYGEQ</sequence>
<name>A0AAV2ERS4_9ROSI</name>
<organism evidence="3 4">
    <name type="scientific">Linum trigynum</name>
    <dbReference type="NCBI Taxonomy" id="586398"/>
    <lineage>
        <taxon>Eukaryota</taxon>
        <taxon>Viridiplantae</taxon>
        <taxon>Streptophyta</taxon>
        <taxon>Embryophyta</taxon>
        <taxon>Tracheophyta</taxon>
        <taxon>Spermatophyta</taxon>
        <taxon>Magnoliopsida</taxon>
        <taxon>eudicotyledons</taxon>
        <taxon>Gunneridae</taxon>
        <taxon>Pentapetalae</taxon>
        <taxon>rosids</taxon>
        <taxon>fabids</taxon>
        <taxon>Malpighiales</taxon>
        <taxon>Linaceae</taxon>
        <taxon>Linum</taxon>
    </lineage>
</organism>
<feature type="compositionally biased region" description="Polar residues" evidence="1">
    <location>
        <begin position="852"/>
        <end position="865"/>
    </location>
</feature>
<dbReference type="Pfam" id="PF03732">
    <property type="entry name" value="Retrotrans_gag"/>
    <property type="match status" value="1"/>
</dbReference>
<feature type="region of interest" description="Disordered" evidence="1">
    <location>
        <begin position="147"/>
        <end position="184"/>
    </location>
</feature>
<reference evidence="3 4" key="1">
    <citation type="submission" date="2024-04" db="EMBL/GenBank/DDBJ databases">
        <authorList>
            <person name="Fracassetti M."/>
        </authorList>
    </citation>
    <scope>NUCLEOTIDE SEQUENCE [LARGE SCALE GENOMIC DNA]</scope>
</reference>
<feature type="region of interest" description="Disordered" evidence="1">
    <location>
        <begin position="915"/>
        <end position="964"/>
    </location>
</feature>
<accession>A0AAV2ERS4</accession>
<proteinExistence type="predicted"/>
<dbReference type="AlphaFoldDB" id="A0AAV2ERS4"/>
<protein>
    <recommendedName>
        <fullName evidence="2">Retrotransposon gag domain-containing protein</fullName>
    </recommendedName>
</protein>
<feature type="compositionally biased region" description="Polar residues" evidence="1">
    <location>
        <begin position="170"/>
        <end position="183"/>
    </location>
</feature>
<feature type="region of interest" description="Disordered" evidence="1">
    <location>
        <begin position="735"/>
        <end position="758"/>
    </location>
</feature>
<gene>
    <name evidence="3" type="ORF">LTRI10_LOCUS29232</name>
</gene>
<feature type="compositionally biased region" description="Basic residues" evidence="1">
    <location>
        <begin position="933"/>
        <end position="942"/>
    </location>
</feature>
<feature type="region of interest" description="Disordered" evidence="1">
    <location>
        <begin position="771"/>
        <end position="797"/>
    </location>
</feature>
<evidence type="ECO:0000256" key="1">
    <source>
        <dbReference type="SAM" id="MobiDB-lite"/>
    </source>
</evidence>